<keyword evidence="2 7" id="KW-0728">SH3 domain</keyword>
<gene>
    <name evidence="10" type="ORF">EZS28_018067</name>
</gene>
<feature type="domain" description="SH3" evidence="8">
    <location>
        <begin position="117"/>
        <end position="177"/>
    </location>
</feature>
<dbReference type="InterPro" id="IPR000719">
    <property type="entry name" value="Prot_kinase_dom"/>
</dbReference>
<organism evidence="10 11">
    <name type="scientific">Streblomastix strix</name>
    <dbReference type="NCBI Taxonomy" id="222440"/>
    <lineage>
        <taxon>Eukaryota</taxon>
        <taxon>Metamonada</taxon>
        <taxon>Preaxostyla</taxon>
        <taxon>Oxymonadida</taxon>
        <taxon>Streblomastigidae</taxon>
        <taxon>Streblomastix</taxon>
    </lineage>
</organism>
<dbReference type="PROSITE" id="PS50011">
    <property type="entry name" value="PROTEIN_KINASE_DOM"/>
    <property type="match status" value="1"/>
</dbReference>
<dbReference type="Proteomes" id="UP000324800">
    <property type="component" value="Unassembled WGS sequence"/>
</dbReference>
<evidence type="ECO:0000256" key="3">
    <source>
        <dbReference type="ARBA" id="ARBA00022679"/>
    </source>
</evidence>
<dbReference type="OrthoDB" id="4062651at2759"/>
<dbReference type="InterPro" id="IPR011009">
    <property type="entry name" value="Kinase-like_dom_sf"/>
</dbReference>
<keyword evidence="4" id="KW-0547">Nucleotide-binding</keyword>
<evidence type="ECO:0000256" key="7">
    <source>
        <dbReference type="PROSITE-ProRule" id="PRU00192"/>
    </source>
</evidence>
<accession>A0A5J4VV26</accession>
<evidence type="ECO:0000256" key="2">
    <source>
        <dbReference type="ARBA" id="ARBA00022443"/>
    </source>
</evidence>
<dbReference type="PRINTS" id="PR00499">
    <property type="entry name" value="P67PHOX"/>
</dbReference>
<dbReference type="SMART" id="SM00220">
    <property type="entry name" value="S_TKc"/>
    <property type="match status" value="1"/>
</dbReference>
<name>A0A5J4VV26_9EUKA</name>
<evidence type="ECO:0000259" key="9">
    <source>
        <dbReference type="PROSITE" id="PS50011"/>
    </source>
</evidence>
<dbReference type="InterPro" id="IPR001452">
    <property type="entry name" value="SH3_domain"/>
</dbReference>
<dbReference type="AlphaFoldDB" id="A0A5J4VV26"/>
<dbReference type="GO" id="GO:0004674">
    <property type="term" value="F:protein serine/threonine kinase activity"/>
    <property type="evidence" value="ECO:0007669"/>
    <property type="project" value="UniProtKB-EC"/>
</dbReference>
<dbReference type="EMBL" id="SNRW01004817">
    <property type="protein sequence ID" value="KAA6386408.1"/>
    <property type="molecule type" value="Genomic_DNA"/>
</dbReference>
<keyword evidence="3" id="KW-0808">Transferase</keyword>
<feature type="domain" description="SH3" evidence="8">
    <location>
        <begin position="39"/>
        <end position="100"/>
    </location>
</feature>
<evidence type="ECO:0000256" key="4">
    <source>
        <dbReference type="ARBA" id="ARBA00022741"/>
    </source>
</evidence>
<dbReference type="Gene3D" id="2.30.30.40">
    <property type="entry name" value="SH3 Domains"/>
    <property type="match status" value="2"/>
</dbReference>
<keyword evidence="6" id="KW-0067">ATP-binding</keyword>
<dbReference type="PROSITE" id="PS50002">
    <property type="entry name" value="SH3"/>
    <property type="match status" value="2"/>
</dbReference>
<dbReference type="Pfam" id="PF07653">
    <property type="entry name" value="SH3_2"/>
    <property type="match status" value="2"/>
</dbReference>
<dbReference type="PANTHER" id="PTHR43671:SF13">
    <property type="entry name" value="SERINE_THREONINE-PROTEIN KINASE NEK2"/>
    <property type="match status" value="1"/>
</dbReference>
<evidence type="ECO:0000256" key="1">
    <source>
        <dbReference type="ARBA" id="ARBA00012513"/>
    </source>
</evidence>
<evidence type="ECO:0000313" key="10">
    <source>
        <dbReference type="EMBL" id="KAA6386408.1"/>
    </source>
</evidence>
<dbReference type="PROSITE" id="PS00108">
    <property type="entry name" value="PROTEIN_KINASE_ST"/>
    <property type="match status" value="1"/>
</dbReference>
<dbReference type="InterPro" id="IPR050660">
    <property type="entry name" value="NEK_Ser/Thr_kinase"/>
</dbReference>
<dbReference type="GO" id="GO:0005524">
    <property type="term" value="F:ATP binding"/>
    <property type="evidence" value="ECO:0007669"/>
    <property type="project" value="UniProtKB-KW"/>
</dbReference>
<evidence type="ECO:0000259" key="8">
    <source>
        <dbReference type="PROSITE" id="PS50002"/>
    </source>
</evidence>
<dbReference type="InterPro" id="IPR008271">
    <property type="entry name" value="Ser/Thr_kinase_AS"/>
</dbReference>
<dbReference type="EC" id="2.7.11.1" evidence="1"/>
<comment type="caution">
    <text evidence="10">The sequence shown here is derived from an EMBL/GenBank/DDBJ whole genome shotgun (WGS) entry which is preliminary data.</text>
</comment>
<dbReference type="SUPFAM" id="SSF56112">
    <property type="entry name" value="Protein kinase-like (PK-like)"/>
    <property type="match status" value="1"/>
</dbReference>
<protein>
    <recommendedName>
        <fullName evidence="1">non-specific serine/threonine protein kinase</fullName>
        <ecNumber evidence="1">2.7.11.1</ecNumber>
    </recommendedName>
</protein>
<proteinExistence type="predicted"/>
<evidence type="ECO:0000256" key="6">
    <source>
        <dbReference type="ARBA" id="ARBA00022840"/>
    </source>
</evidence>
<dbReference type="InterPro" id="IPR036028">
    <property type="entry name" value="SH3-like_dom_sf"/>
</dbReference>
<evidence type="ECO:0000256" key="5">
    <source>
        <dbReference type="ARBA" id="ARBA00022777"/>
    </source>
</evidence>
<dbReference type="PANTHER" id="PTHR43671">
    <property type="entry name" value="SERINE/THREONINE-PROTEIN KINASE NEK"/>
    <property type="match status" value="1"/>
</dbReference>
<evidence type="ECO:0000313" key="11">
    <source>
        <dbReference type="Proteomes" id="UP000324800"/>
    </source>
</evidence>
<feature type="domain" description="Protein kinase" evidence="9">
    <location>
        <begin position="122"/>
        <end position="446"/>
    </location>
</feature>
<dbReference type="SMART" id="SM00326">
    <property type="entry name" value="SH3"/>
    <property type="match status" value="2"/>
</dbReference>
<dbReference type="Gene3D" id="1.10.510.10">
    <property type="entry name" value="Transferase(Phosphotransferase) domain 1"/>
    <property type="match status" value="1"/>
</dbReference>
<dbReference type="SUPFAM" id="SSF50044">
    <property type="entry name" value="SH3-domain"/>
    <property type="match status" value="2"/>
</dbReference>
<keyword evidence="5 10" id="KW-0418">Kinase</keyword>
<reference evidence="10 11" key="1">
    <citation type="submission" date="2019-03" db="EMBL/GenBank/DDBJ databases">
        <title>Single cell metagenomics reveals metabolic interactions within the superorganism composed of flagellate Streblomastix strix and complex community of Bacteroidetes bacteria on its surface.</title>
        <authorList>
            <person name="Treitli S.C."/>
            <person name="Kolisko M."/>
            <person name="Husnik F."/>
            <person name="Keeling P."/>
            <person name="Hampl V."/>
        </authorList>
    </citation>
    <scope>NUCLEOTIDE SEQUENCE [LARGE SCALE GENOMIC DNA]</scope>
    <source>
        <strain evidence="10">ST1C</strain>
    </source>
</reference>
<sequence>MSSETNIFEVIADFYLPADGKTVYLTVKKGDQVQFVSEPSPGWSNCIKDGQNDNGKIQYLNIKKGDIVILINHPSPGWSLCRKDGKDGYVPTSYFKPIGKQNQSSPQSQQIQAQFIGGTEIYEVVADYGGKAGDPRFIKVSKGDKVKMIKKDIGWSQVEKDGQQGLVPTNYLKLCVIERQPHLLQGAQSIQTQAQIQDGMQSVPTQQTTSTHLGDSISIRIEKVIKKERLGKGASGEVRHVQLKNNSRKIVWKEQDYEEPTEIKQVNEELAVQVDICHDAWKLIGQVGLSIYQMHINGFIHSDIKPENILLTEDKKVKLGDFGLTRKLIEGRDYFTAGGGTTIYQGPELIKAKDAKGKLIQTKAADIWSIGVVLYEVLALMHPFAQSQEGAGQISLGDLVDRVVKEEPEELPSRYPESMRNLIKQMLMKDPSRRITAEAILDLPEVAATIIDE</sequence>
<dbReference type="Pfam" id="PF00069">
    <property type="entry name" value="Pkinase"/>
    <property type="match status" value="1"/>
</dbReference>